<dbReference type="OrthoDB" id="428293at2759"/>
<evidence type="ECO:0000256" key="8">
    <source>
        <dbReference type="PROSITE-ProRule" id="PRU00282"/>
    </source>
</evidence>
<dbReference type="GO" id="GO:0006862">
    <property type="term" value="P:nucleotide transport"/>
    <property type="evidence" value="ECO:0007669"/>
    <property type="project" value="InterPro"/>
</dbReference>
<dbReference type="GO" id="GO:0055085">
    <property type="term" value="P:transmembrane transport"/>
    <property type="evidence" value="ECO:0007669"/>
    <property type="project" value="InterPro"/>
</dbReference>
<comment type="caution">
    <text evidence="10">The sequence shown here is derived from an EMBL/GenBank/DDBJ whole genome shotgun (WGS) entry which is preliminary data.</text>
</comment>
<keyword evidence="11" id="KW-1185">Reference proteome</keyword>
<feature type="repeat" description="Solcar" evidence="8">
    <location>
        <begin position="112"/>
        <end position="199"/>
    </location>
</feature>
<name>A0A8J6B0P1_9EUKA</name>
<organism evidence="10 11">
    <name type="scientific">Carpediemonas membranifera</name>
    <dbReference type="NCBI Taxonomy" id="201153"/>
    <lineage>
        <taxon>Eukaryota</taxon>
        <taxon>Metamonada</taxon>
        <taxon>Carpediemonas-like organisms</taxon>
        <taxon>Carpediemonas</taxon>
    </lineage>
</organism>
<accession>A0A8J6B0P1</accession>
<evidence type="ECO:0000256" key="3">
    <source>
        <dbReference type="ARBA" id="ARBA00022448"/>
    </source>
</evidence>
<evidence type="ECO:0000256" key="6">
    <source>
        <dbReference type="ARBA" id="ARBA00022989"/>
    </source>
</evidence>
<dbReference type="Proteomes" id="UP000717585">
    <property type="component" value="Unassembled WGS sequence"/>
</dbReference>
<protein>
    <submittedName>
        <fullName evidence="10">Mitochondrial carrier protein</fullName>
    </submittedName>
</protein>
<reference evidence="10" key="1">
    <citation type="submission" date="2021-05" db="EMBL/GenBank/DDBJ databases">
        <title>A free-living protist that lacks canonical eukaryotic 1 DNA replication and segregation systems.</title>
        <authorList>
            <person name="Salas-Leiva D.E."/>
            <person name="Tromer E.C."/>
            <person name="Curtis B.A."/>
            <person name="Jerlstrom-Hultqvist J."/>
            <person name="Kolisko M."/>
            <person name="Yi Z."/>
            <person name="Salas-Leiva J.S."/>
            <person name="Gallot-Lavallee L."/>
            <person name="Kops G.J.P.L."/>
            <person name="Archibald J.M."/>
            <person name="Simpson A.G.B."/>
            <person name="Roger A.J."/>
        </authorList>
    </citation>
    <scope>NUCLEOTIDE SEQUENCE</scope>
    <source>
        <strain evidence="10">BICM</strain>
    </source>
</reference>
<evidence type="ECO:0000256" key="5">
    <source>
        <dbReference type="ARBA" id="ARBA00022737"/>
    </source>
</evidence>
<dbReference type="PANTHER" id="PTHR45683">
    <property type="entry name" value="MITOCHONDRIAL NICOTINAMIDE ADENINE DINUCLEOTIDE TRANSPORTER 1-RELATED-RELATED"/>
    <property type="match status" value="1"/>
</dbReference>
<dbReference type="SUPFAM" id="SSF103506">
    <property type="entry name" value="Mitochondrial carrier"/>
    <property type="match status" value="1"/>
</dbReference>
<evidence type="ECO:0000256" key="1">
    <source>
        <dbReference type="ARBA" id="ARBA00004141"/>
    </source>
</evidence>
<dbReference type="AlphaFoldDB" id="A0A8J6B0P1"/>
<evidence type="ECO:0000313" key="10">
    <source>
        <dbReference type="EMBL" id="KAG9391759.1"/>
    </source>
</evidence>
<dbReference type="InterPro" id="IPR044712">
    <property type="entry name" value="SLC25A32-like"/>
</dbReference>
<proteinExistence type="inferred from homology"/>
<evidence type="ECO:0000256" key="7">
    <source>
        <dbReference type="ARBA" id="ARBA00023136"/>
    </source>
</evidence>
<dbReference type="InterPro" id="IPR023395">
    <property type="entry name" value="MCP_dom_sf"/>
</dbReference>
<comment type="similarity">
    <text evidence="2 9">Belongs to the mitochondrial carrier (TC 2.A.29) family.</text>
</comment>
<sequence length="297" mass="32416">MAAGNGQAAHAVSQAVAGIASGALSSILVAPLNIIQGRVHVGEETVRSPLDFLRKTALIVQNEGFIKLYEGCGPQVVGSALAWGLFHPIKNYSRAAVLRLERTAYNDPSRHLSGFGRFMATMLASGVTNTIMNPVFLIKTRLNIQRREEEGAYAGPVDCFRRIVREEGPLALFNGLGMFQLGSVGPALRFTLYDGMIERMAREQGGVSSSQRLALNTGTKLATMGAFYPALMLRTRMRHDKAGRSAGQHVMQVWQEFGAAGFYRGFGIHFSRAFPTGIVNLHLYGRLEAMLRRGMGR</sequence>
<keyword evidence="4 8" id="KW-0812">Transmembrane</keyword>
<feature type="repeat" description="Solcar" evidence="8">
    <location>
        <begin position="9"/>
        <end position="96"/>
    </location>
</feature>
<dbReference type="InterPro" id="IPR018108">
    <property type="entry name" value="MCP_transmembrane"/>
</dbReference>
<evidence type="ECO:0000256" key="9">
    <source>
        <dbReference type="RuleBase" id="RU000488"/>
    </source>
</evidence>
<keyword evidence="5" id="KW-0677">Repeat</keyword>
<comment type="subcellular location">
    <subcellularLocation>
        <location evidence="1">Membrane</location>
        <topology evidence="1">Multi-pass membrane protein</topology>
    </subcellularLocation>
</comment>
<evidence type="ECO:0000256" key="2">
    <source>
        <dbReference type="ARBA" id="ARBA00006375"/>
    </source>
</evidence>
<dbReference type="GO" id="GO:0016020">
    <property type="term" value="C:membrane"/>
    <property type="evidence" value="ECO:0007669"/>
    <property type="project" value="UniProtKB-SubCell"/>
</dbReference>
<dbReference type="Gene3D" id="1.50.40.10">
    <property type="entry name" value="Mitochondrial carrier domain"/>
    <property type="match status" value="1"/>
</dbReference>
<feature type="repeat" description="Solcar" evidence="8">
    <location>
        <begin position="212"/>
        <end position="290"/>
    </location>
</feature>
<dbReference type="Pfam" id="PF00153">
    <property type="entry name" value="Mito_carr"/>
    <property type="match status" value="3"/>
</dbReference>
<dbReference type="PROSITE" id="PS50920">
    <property type="entry name" value="SOLCAR"/>
    <property type="match status" value="3"/>
</dbReference>
<keyword evidence="6" id="KW-1133">Transmembrane helix</keyword>
<evidence type="ECO:0000256" key="4">
    <source>
        <dbReference type="ARBA" id="ARBA00022692"/>
    </source>
</evidence>
<keyword evidence="7 8" id="KW-0472">Membrane</keyword>
<dbReference type="EMBL" id="JAHDYR010000053">
    <property type="protein sequence ID" value="KAG9391759.1"/>
    <property type="molecule type" value="Genomic_DNA"/>
</dbReference>
<keyword evidence="3 9" id="KW-0813">Transport</keyword>
<gene>
    <name evidence="10" type="ORF">J8273_6537</name>
</gene>
<evidence type="ECO:0000313" key="11">
    <source>
        <dbReference type="Proteomes" id="UP000717585"/>
    </source>
</evidence>